<dbReference type="InterPro" id="IPR002539">
    <property type="entry name" value="MaoC-like_dom"/>
</dbReference>
<organism evidence="2">
    <name type="scientific">hydrothermal vent metagenome</name>
    <dbReference type="NCBI Taxonomy" id="652676"/>
    <lineage>
        <taxon>unclassified sequences</taxon>
        <taxon>metagenomes</taxon>
        <taxon>ecological metagenomes</taxon>
    </lineage>
</organism>
<feature type="non-terminal residue" evidence="2">
    <location>
        <position position="78"/>
    </location>
</feature>
<gene>
    <name evidence="2" type="ORF">MNBD_ALPHA05-1970</name>
</gene>
<dbReference type="PANTHER" id="PTHR42993">
    <property type="entry name" value="MAOC-LIKE DEHYDRATASE DOMAIN-CONTAINING PROTEIN"/>
    <property type="match status" value="1"/>
</dbReference>
<dbReference type="PANTHER" id="PTHR42993:SF1">
    <property type="entry name" value="MAOC-LIKE DEHYDRATASE DOMAIN-CONTAINING PROTEIN"/>
    <property type="match status" value="1"/>
</dbReference>
<dbReference type="Gene3D" id="3.10.129.10">
    <property type="entry name" value="Hotdog Thioesterase"/>
    <property type="match status" value="1"/>
</dbReference>
<evidence type="ECO:0000313" key="2">
    <source>
        <dbReference type="EMBL" id="VAV91157.1"/>
    </source>
</evidence>
<evidence type="ECO:0000259" key="1">
    <source>
        <dbReference type="Pfam" id="PF01575"/>
    </source>
</evidence>
<protein>
    <submittedName>
        <fullName evidence="2">Acyl dehydratase</fullName>
    </submittedName>
</protein>
<proteinExistence type="predicted"/>
<dbReference type="AlphaFoldDB" id="A0A3B0RH86"/>
<dbReference type="SUPFAM" id="SSF54637">
    <property type="entry name" value="Thioesterase/thiol ester dehydrase-isomerase"/>
    <property type="match status" value="1"/>
</dbReference>
<dbReference type="EMBL" id="UOEH01000056">
    <property type="protein sequence ID" value="VAV91157.1"/>
    <property type="molecule type" value="Genomic_DNA"/>
</dbReference>
<dbReference type="Pfam" id="PF01575">
    <property type="entry name" value="MaoC_dehydratas"/>
    <property type="match status" value="1"/>
</dbReference>
<feature type="domain" description="MaoC-like" evidence="1">
    <location>
        <begin position="12"/>
        <end position="73"/>
    </location>
</feature>
<dbReference type="InterPro" id="IPR029069">
    <property type="entry name" value="HotDog_dom_sf"/>
</dbReference>
<name>A0A3B0RH86_9ZZZZ</name>
<accession>A0A3B0RH86</accession>
<reference evidence="2" key="1">
    <citation type="submission" date="2018-06" db="EMBL/GenBank/DDBJ databases">
        <authorList>
            <person name="Zhirakovskaya E."/>
        </authorList>
    </citation>
    <scope>NUCLEOTIDE SEQUENCE</scope>
</reference>
<sequence length="78" mass="8571">MPMAKQDEIADYVGKQTGTSDWAMIDQERINQFADVTEDHQFIHVDEEAAKMTPFGGTIAHGFLSLSMLSKLAAGNVL</sequence>